<comment type="subcellular location">
    <subcellularLocation>
        <location evidence="1">Membrane</location>
        <topology evidence="1">Multi-pass membrane protein</topology>
    </subcellularLocation>
</comment>
<evidence type="ECO:0000256" key="6">
    <source>
        <dbReference type="SAM" id="Phobius"/>
    </source>
</evidence>
<feature type="transmembrane region" description="Helical" evidence="6">
    <location>
        <begin position="89"/>
        <end position="108"/>
    </location>
</feature>
<evidence type="ECO:0000256" key="2">
    <source>
        <dbReference type="ARBA" id="ARBA00009565"/>
    </source>
</evidence>
<dbReference type="InterPro" id="IPR030417">
    <property type="entry name" value="MS4A"/>
</dbReference>
<dbReference type="EMBL" id="CAJHUB010000663">
    <property type="protein sequence ID" value="CAD7671430.1"/>
    <property type="molecule type" value="Genomic_DNA"/>
</dbReference>
<comment type="similarity">
    <text evidence="2">Belongs to the MS4A family.</text>
</comment>
<evidence type="ECO:0000256" key="1">
    <source>
        <dbReference type="ARBA" id="ARBA00004141"/>
    </source>
</evidence>
<feature type="transmembrane region" description="Helical" evidence="6">
    <location>
        <begin position="120"/>
        <end position="142"/>
    </location>
</feature>
<dbReference type="PANTHER" id="PTHR23320">
    <property type="entry name" value="MEMBRANE-SPANNING 4-DOMAINS SUBFAMILY A MS4A -RELATED"/>
    <property type="match status" value="1"/>
</dbReference>
<gene>
    <name evidence="7" type="ORF">NYPRO_LOCUS4225</name>
</gene>
<dbReference type="InterPro" id="IPR007237">
    <property type="entry name" value="CD20-like"/>
</dbReference>
<dbReference type="PANTHER" id="PTHR23320:SF151">
    <property type="entry name" value="MEMBRANE SPANNING 4-DOMAINS A3"/>
    <property type="match status" value="1"/>
</dbReference>
<comment type="caution">
    <text evidence="7">The sequence shown here is derived from an EMBL/GenBank/DDBJ whole genome shotgun (WGS) entry which is preliminary data.</text>
</comment>
<evidence type="ECO:0000256" key="4">
    <source>
        <dbReference type="ARBA" id="ARBA00022989"/>
    </source>
</evidence>
<dbReference type="GO" id="GO:0005886">
    <property type="term" value="C:plasma membrane"/>
    <property type="evidence" value="ECO:0007669"/>
    <property type="project" value="TreeGrafter"/>
</dbReference>
<dbReference type="AlphaFoldDB" id="A0A811Y176"/>
<proteinExistence type="inferred from homology"/>
<keyword evidence="4 6" id="KW-1133">Transmembrane helix</keyword>
<name>A0A811Y176_NYCPR</name>
<organism evidence="7 8">
    <name type="scientific">Nyctereutes procyonoides</name>
    <name type="common">Raccoon dog</name>
    <name type="synonym">Canis procyonoides</name>
    <dbReference type="NCBI Taxonomy" id="34880"/>
    <lineage>
        <taxon>Eukaryota</taxon>
        <taxon>Metazoa</taxon>
        <taxon>Chordata</taxon>
        <taxon>Craniata</taxon>
        <taxon>Vertebrata</taxon>
        <taxon>Euteleostomi</taxon>
        <taxon>Mammalia</taxon>
        <taxon>Eutheria</taxon>
        <taxon>Laurasiatheria</taxon>
        <taxon>Carnivora</taxon>
        <taxon>Caniformia</taxon>
        <taxon>Canidae</taxon>
        <taxon>Nyctereutes</taxon>
    </lineage>
</organism>
<evidence type="ECO:0000313" key="8">
    <source>
        <dbReference type="Proteomes" id="UP000645828"/>
    </source>
</evidence>
<feature type="transmembrane region" description="Helical" evidence="6">
    <location>
        <begin position="51"/>
        <end position="77"/>
    </location>
</feature>
<reference evidence="7" key="1">
    <citation type="submission" date="2020-12" db="EMBL/GenBank/DDBJ databases">
        <authorList>
            <consortium name="Molecular Ecology Group"/>
        </authorList>
    </citation>
    <scope>NUCLEOTIDE SEQUENCE</scope>
    <source>
        <strain evidence="7">TBG_1078</strain>
    </source>
</reference>
<protein>
    <submittedName>
        <fullName evidence="7">(raccoon dog) hypothetical protein</fullName>
    </submittedName>
</protein>
<keyword evidence="3 6" id="KW-0812">Transmembrane</keyword>
<evidence type="ECO:0000256" key="5">
    <source>
        <dbReference type="ARBA" id="ARBA00023136"/>
    </source>
</evidence>
<accession>A0A811Y176</accession>
<dbReference type="Pfam" id="PF04103">
    <property type="entry name" value="CD20"/>
    <property type="match status" value="1"/>
</dbReference>
<keyword evidence="8" id="KW-1185">Reference proteome</keyword>
<sequence length="236" mass="25677">MGEIVGSSGITVDISFNQNQGIQLGKAGTSNASGHTPGKLQRFLKEHLRQLGVVQIMIGVKFIVYGTLGITVLHYTIHKIGFFSFQIGFPIWAALSFIISGSVTVVSAKKQTKALLRGNLRANTLSTIVSSTGILVLSNNLIKITFLKFEKENLCSGITSVATGLVVLLMLLNCLQFSITLALCVLDYHVDGEKIDWLSALFSRKSASGSPDEGLLPHPSLYQNLERKDTLLYYNT</sequence>
<evidence type="ECO:0000256" key="3">
    <source>
        <dbReference type="ARBA" id="ARBA00022692"/>
    </source>
</evidence>
<dbReference type="Proteomes" id="UP000645828">
    <property type="component" value="Unassembled WGS sequence"/>
</dbReference>
<evidence type="ECO:0000313" key="7">
    <source>
        <dbReference type="EMBL" id="CAD7671430.1"/>
    </source>
</evidence>
<keyword evidence="5 6" id="KW-0472">Membrane</keyword>
<feature type="transmembrane region" description="Helical" evidence="6">
    <location>
        <begin position="162"/>
        <end position="186"/>
    </location>
</feature>